<name>A0ABU6SS38_9FABA</name>
<protein>
    <submittedName>
        <fullName evidence="2">Uncharacterized protein</fullName>
    </submittedName>
</protein>
<organism evidence="2 3">
    <name type="scientific">Stylosanthes scabra</name>
    <dbReference type="NCBI Taxonomy" id="79078"/>
    <lineage>
        <taxon>Eukaryota</taxon>
        <taxon>Viridiplantae</taxon>
        <taxon>Streptophyta</taxon>
        <taxon>Embryophyta</taxon>
        <taxon>Tracheophyta</taxon>
        <taxon>Spermatophyta</taxon>
        <taxon>Magnoliopsida</taxon>
        <taxon>eudicotyledons</taxon>
        <taxon>Gunneridae</taxon>
        <taxon>Pentapetalae</taxon>
        <taxon>rosids</taxon>
        <taxon>fabids</taxon>
        <taxon>Fabales</taxon>
        <taxon>Fabaceae</taxon>
        <taxon>Papilionoideae</taxon>
        <taxon>50 kb inversion clade</taxon>
        <taxon>dalbergioids sensu lato</taxon>
        <taxon>Dalbergieae</taxon>
        <taxon>Pterocarpus clade</taxon>
        <taxon>Stylosanthes</taxon>
    </lineage>
</organism>
<proteinExistence type="predicted"/>
<keyword evidence="3" id="KW-1185">Reference proteome</keyword>
<dbReference type="EMBL" id="JASCZI010061409">
    <property type="protein sequence ID" value="MED6138633.1"/>
    <property type="molecule type" value="Genomic_DNA"/>
</dbReference>
<dbReference type="Proteomes" id="UP001341840">
    <property type="component" value="Unassembled WGS sequence"/>
</dbReference>
<comment type="caution">
    <text evidence="2">The sequence shown here is derived from an EMBL/GenBank/DDBJ whole genome shotgun (WGS) entry which is preliminary data.</text>
</comment>
<evidence type="ECO:0000313" key="2">
    <source>
        <dbReference type="EMBL" id="MED6138633.1"/>
    </source>
</evidence>
<reference evidence="2 3" key="1">
    <citation type="journal article" date="2023" name="Plants (Basel)">
        <title>Bridging the Gap: Combining Genomics and Transcriptomics Approaches to Understand Stylosanthes scabra, an Orphan Legume from the Brazilian Caatinga.</title>
        <authorList>
            <person name="Ferreira-Neto J.R.C."/>
            <person name="da Silva M.D."/>
            <person name="Binneck E."/>
            <person name="de Melo N.F."/>
            <person name="da Silva R.H."/>
            <person name="de Melo A.L.T.M."/>
            <person name="Pandolfi V."/>
            <person name="Bustamante F.O."/>
            <person name="Brasileiro-Vidal A.C."/>
            <person name="Benko-Iseppon A.M."/>
        </authorList>
    </citation>
    <scope>NUCLEOTIDE SEQUENCE [LARGE SCALE GENOMIC DNA]</scope>
    <source>
        <tissue evidence="2">Leaves</tissue>
    </source>
</reference>
<gene>
    <name evidence="2" type="ORF">PIB30_076249</name>
</gene>
<evidence type="ECO:0000313" key="3">
    <source>
        <dbReference type="Proteomes" id="UP001341840"/>
    </source>
</evidence>
<feature type="region of interest" description="Disordered" evidence="1">
    <location>
        <begin position="1"/>
        <end position="23"/>
    </location>
</feature>
<accession>A0ABU6SS38</accession>
<sequence>MKKGSLQSKKRSLEAKQSKNSTHMRGRACICMLQQAQSTPKQLYNAKAWQLNSSFPRICVRIHAYAWVAIKLTFLVTFTQAQT</sequence>
<feature type="non-terminal residue" evidence="2">
    <location>
        <position position="83"/>
    </location>
</feature>
<evidence type="ECO:0000256" key="1">
    <source>
        <dbReference type="SAM" id="MobiDB-lite"/>
    </source>
</evidence>